<dbReference type="PROSITE" id="PS50181">
    <property type="entry name" value="FBOX"/>
    <property type="match status" value="1"/>
</dbReference>
<dbReference type="EMBL" id="JBBPBK010000012">
    <property type="protein sequence ID" value="KAK9273017.1"/>
    <property type="molecule type" value="Genomic_DNA"/>
</dbReference>
<dbReference type="AlphaFoldDB" id="A0AAP0NGN9"/>
<evidence type="ECO:0000313" key="4">
    <source>
        <dbReference type="Proteomes" id="UP001415857"/>
    </source>
</evidence>
<dbReference type="PANTHER" id="PTHR31482">
    <property type="entry name" value="ESTS AU081301(E20138)"/>
    <property type="match status" value="1"/>
</dbReference>
<feature type="chain" id="PRO_5042823564" description="F-box domain-containing protein" evidence="1">
    <location>
        <begin position="21"/>
        <end position="398"/>
    </location>
</feature>
<name>A0AAP0NGN9_LIQFO</name>
<evidence type="ECO:0000256" key="1">
    <source>
        <dbReference type="SAM" id="SignalP"/>
    </source>
</evidence>
<reference evidence="3 4" key="1">
    <citation type="journal article" date="2024" name="Plant J.">
        <title>Genome sequences and population genomics reveal climatic adaptation and genomic divergence between two closely related sweetgum species.</title>
        <authorList>
            <person name="Xu W.Q."/>
            <person name="Ren C.Q."/>
            <person name="Zhang X.Y."/>
            <person name="Comes H.P."/>
            <person name="Liu X.H."/>
            <person name="Li Y.G."/>
            <person name="Kettle C.J."/>
            <person name="Jalonen R."/>
            <person name="Gaisberger H."/>
            <person name="Ma Y.Z."/>
            <person name="Qiu Y.X."/>
        </authorList>
    </citation>
    <scope>NUCLEOTIDE SEQUENCE [LARGE SCALE GENOMIC DNA]</scope>
    <source>
        <strain evidence="3">Hangzhou</strain>
    </source>
</reference>
<dbReference type="Gene3D" id="1.20.1280.50">
    <property type="match status" value="1"/>
</dbReference>
<accession>A0AAP0NGN9</accession>
<evidence type="ECO:0000313" key="3">
    <source>
        <dbReference type="EMBL" id="KAK9273017.1"/>
    </source>
</evidence>
<dbReference type="Proteomes" id="UP001415857">
    <property type="component" value="Unassembled WGS sequence"/>
</dbReference>
<keyword evidence="4" id="KW-1185">Reference proteome</keyword>
<keyword evidence="1" id="KW-0732">Signal</keyword>
<proteinExistence type="predicted"/>
<comment type="caution">
    <text evidence="3">The sequence shown here is derived from an EMBL/GenBank/DDBJ whole genome shotgun (WGS) entry which is preliminary data.</text>
</comment>
<gene>
    <name evidence="3" type="ORF">L1049_017824</name>
</gene>
<dbReference type="InterPro" id="IPR001810">
    <property type="entry name" value="F-box_dom"/>
</dbReference>
<dbReference type="Pfam" id="PF12937">
    <property type="entry name" value="F-box-like"/>
    <property type="match status" value="1"/>
</dbReference>
<evidence type="ECO:0000259" key="2">
    <source>
        <dbReference type="PROSITE" id="PS50181"/>
    </source>
</evidence>
<feature type="domain" description="F-box" evidence="2">
    <location>
        <begin position="87"/>
        <end position="133"/>
    </location>
</feature>
<dbReference type="PANTHER" id="PTHR31482:SF2">
    <property type="entry name" value="F-BOX DOMAIN-CONTAINING PROTEIN"/>
    <property type="match status" value="1"/>
</dbReference>
<dbReference type="InterPro" id="IPR036047">
    <property type="entry name" value="F-box-like_dom_sf"/>
</dbReference>
<sequence>MLLLFLITCISFILLFKSLSLKPLPSWASEMRLISLWFWKELSFFPISPSITNSLSCSLSEIPSKMSMKKKGLTSKVENVDEESSGEMSVLDLPELALESILEKLPPDGLSSMAAVCSSLRDRCRSDHLWERHMKQKWGRIIGPAAYQAWQWHMASINDSSFFERGKQKGLKRYLSRLWPLPWIQSKLHYSSTRRSSLPVDSIMSKYLALESGRFLFPAQVYNRENGHVGFMLSCYDAELSYDPRTDTFQARYPPHGRRAVAIENGVPWERIRAPPVNTTPHDLHISDCLNELCPGDHIEIQWRRNKEFPYGWWYGVVGHLELCDGNQNYCRCHNSDTVVLEFNQYTPGSRWRRASINRREHREEGNEADGFYGGIRKLYSDEEISTWKQLWPTEVLE</sequence>
<feature type="signal peptide" evidence="1">
    <location>
        <begin position="1"/>
        <end position="20"/>
    </location>
</feature>
<dbReference type="SUPFAM" id="SSF81383">
    <property type="entry name" value="F-box domain"/>
    <property type="match status" value="1"/>
</dbReference>
<organism evidence="3 4">
    <name type="scientific">Liquidambar formosana</name>
    <name type="common">Formosan gum</name>
    <dbReference type="NCBI Taxonomy" id="63359"/>
    <lineage>
        <taxon>Eukaryota</taxon>
        <taxon>Viridiplantae</taxon>
        <taxon>Streptophyta</taxon>
        <taxon>Embryophyta</taxon>
        <taxon>Tracheophyta</taxon>
        <taxon>Spermatophyta</taxon>
        <taxon>Magnoliopsida</taxon>
        <taxon>eudicotyledons</taxon>
        <taxon>Gunneridae</taxon>
        <taxon>Pentapetalae</taxon>
        <taxon>Saxifragales</taxon>
        <taxon>Altingiaceae</taxon>
        <taxon>Liquidambar</taxon>
    </lineage>
</organism>
<protein>
    <recommendedName>
        <fullName evidence="2">F-box domain-containing protein</fullName>
    </recommendedName>
</protein>